<organism evidence="5 6">
    <name type="scientific">Cyprinodon variegatus</name>
    <name type="common">Sheepshead minnow</name>
    <dbReference type="NCBI Taxonomy" id="28743"/>
    <lineage>
        <taxon>Eukaryota</taxon>
        <taxon>Metazoa</taxon>
        <taxon>Chordata</taxon>
        <taxon>Craniata</taxon>
        <taxon>Vertebrata</taxon>
        <taxon>Euteleostomi</taxon>
        <taxon>Actinopterygii</taxon>
        <taxon>Neopterygii</taxon>
        <taxon>Teleostei</taxon>
        <taxon>Neoteleostei</taxon>
        <taxon>Acanthomorphata</taxon>
        <taxon>Ovalentaria</taxon>
        <taxon>Atherinomorphae</taxon>
        <taxon>Cyprinodontiformes</taxon>
        <taxon>Cyprinodontidae</taxon>
        <taxon>Cyprinodon</taxon>
    </lineage>
</organism>
<dbReference type="InterPro" id="IPR050111">
    <property type="entry name" value="C-type_lectin/snaclec_domain"/>
</dbReference>
<dbReference type="InterPro" id="IPR018378">
    <property type="entry name" value="C-type_lectin_CS"/>
</dbReference>
<dbReference type="Proteomes" id="UP000265020">
    <property type="component" value="Unassembled WGS sequence"/>
</dbReference>
<dbReference type="PROSITE" id="PS00615">
    <property type="entry name" value="C_TYPE_LECTIN_1"/>
    <property type="match status" value="1"/>
</dbReference>
<reference evidence="5" key="1">
    <citation type="submission" date="2025-08" db="UniProtKB">
        <authorList>
            <consortium name="Ensembl"/>
        </authorList>
    </citation>
    <scope>IDENTIFICATION</scope>
</reference>
<evidence type="ECO:0000259" key="4">
    <source>
        <dbReference type="PROSITE" id="PS50041"/>
    </source>
</evidence>
<feature type="transmembrane region" description="Helical" evidence="3">
    <location>
        <begin position="93"/>
        <end position="116"/>
    </location>
</feature>
<evidence type="ECO:0000256" key="1">
    <source>
        <dbReference type="ARBA" id="ARBA00023157"/>
    </source>
</evidence>
<dbReference type="InterPro" id="IPR016186">
    <property type="entry name" value="C-type_lectin-like/link_sf"/>
</dbReference>
<dbReference type="Gene3D" id="3.10.100.10">
    <property type="entry name" value="Mannose-Binding Protein A, subunit A"/>
    <property type="match status" value="1"/>
</dbReference>
<protein>
    <submittedName>
        <fullName evidence="5">Asialoglycoprotein receptor 1-like</fullName>
    </submittedName>
</protein>
<sequence length="370" mass="42526">MLEMYSKGRFLTINQLCLSVPKKDEETVYDEVKIQSEATEKTYTNSKKEKEIVYDELKTCCERAESTHDTNALAVLLPDKEEEAMLRVYKQAAWCFGILFVSLLLGVIAVGVYVTFIPAHDVSELDRLKTNQTALLGENNNLTNINNKLISELENLREGHTNLTVEFKNLSEAFNVSESRILNLTGETQRLTNQNQELESEKRNLTEQIQNLENRWIEQNVSRAQWSINAYCTKGYYGYTCKPCQDGWLHKDSSCYAINDAWNTRKTWKEAREDCRRKNADLVLVSDESEKTFVSQKSWSSSGNDGYWIGLKAEGNKWKWVDGSNETNENWIQSKPNDNQCVISVMYSGWKSVDCSANQRYICEKKALSV</sequence>
<dbReference type="SUPFAM" id="SSF56436">
    <property type="entry name" value="C-type lectin-like"/>
    <property type="match status" value="1"/>
</dbReference>
<evidence type="ECO:0000256" key="3">
    <source>
        <dbReference type="SAM" id="Phobius"/>
    </source>
</evidence>
<accession>A0A3Q2DBT1</accession>
<dbReference type="OMA" id="WIPQPEN"/>
<dbReference type="Pfam" id="PF00059">
    <property type="entry name" value="Lectin_C"/>
    <property type="match status" value="1"/>
</dbReference>
<dbReference type="AlphaFoldDB" id="A0A3Q2DBT1"/>
<dbReference type="GeneTree" id="ENSGT01030000234575"/>
<dbReference type="SMART" id="SM00034">
    <property type="entry name" value="CLECT"/>
    <property type="match status" value="1"/>
</dbReference>
<proteinExistence type="predicted"/>
<evidence type="ECO:0000313" key="6">
    <source>
        <dbReference type="Proteomes" id="UP000265020"/>
    </source>
</evidence>
<dbReference type="STRING" id="28743.ENSCVAP00000016456"/>
<dbReference type="InterPro" id="IPR016187">
    <property type="entry name" value="CTDL_fold"/>
</dbReference>
<keyword evidence="3" id="KW-0472">Membrane</keyword>
<reference evidence="5" key="2">
    <citation type="submission" date="2025-09" db="UniProtKB">
        <authorList>
            <consortium name="Ensembl"/>
        </authorList>
    </citation>
    <scope>IDENTIFICATION</scope>
</reference>
<evidence type="ECO:0000256" key="2">
    <source>
        <dbReference type="SAM" id="Coils"/>
    </source>
</evidence>
<dbReference type="InterPro" id="IPR001304">
    <property type="entry name" value="C-type_lectin-like"/>
</dbReference>
<keyword evidence="2" id="KW-0175">Coiled coil</keyword>
<evidence type="ECO:0000313" key="5">
    <source>
        <dbReference type="Ensembl" id="ENSCVAP00000016456.1"/>
    </source>
</evidence>
<dbReference type="PROSITE" id="PS50041">
    <property type="entry name" value="C_TYPE_LECTIN_2"/>
    <property type="match status" value="1"/>
</dbReference>
<name>A0A3Q2DBT1_CYPVA</name>
<keyword evidence="3" id="KW-1133">Transmembrane helix</keyword>
<feature type="domain" description="C-type lectin" evidence="4">
    <location>
        <begin position="251"/>
        <end position="364"/>
    </location>
</feature>
<keyword evidence="3" id="KW-0812">Transmembrane</keyword>
<dbReference type="PANTHER" id="PTHR22803">
    <property type="entry name" value="MANNOSE, PHOSPHOLIPASE, LECTIN RECEPTOR RELATED"/>
    <property type="match status" value="1"/>
</dbReference>
<feature type="coiled-coil region" evidence="2">
    <location>
        <begin position="139"/>
        <end position="215"/>
    </location>
</feature>
<keyword evidence="6" id="KW-1185">Reference proteome</keyword>
<dbReference type="Ensembl" id="ENSCVAT00000024843.1">
    <property type="protein sequence ID" value="ENSCVAP00000016456.1"/>
    <property type="gene ID" value="ENSCVAG00000019413.1"/>
</dbReference>
<keyword evidence="1" id="KW-1015">Disulfide bond</keyword>